<dbReference type="EMBL" id="JBBYHR010000001">
    <property type="protein sequence ID" value="MEL1243180.1"/>
    <property type="molecule type" value="Genomic_DNA"/>
</dbReference>
<sequence length="520" mass="58068">MKIKLSFVMLLMYVVGISQISVNVNHPVTRNFSYVETNGLVKFKTIFNVSDGSNGSIDVNSVRYKGVVKWLNRADDELISGRLEQQSNLSDFIITLKDRNNIEFENKSKETNLWDNITVTVSYELNGLIHTLPSYIIYSNDAQQVRNSKITIEPRGVVLPSNKGIVLAEVTGVASVELTAIDITYSGGTIHHNLQKTDITGSSLKYEISIPLPNSASQSYDLKLYGKIMGNTIESPIKTVSFQKQVSITGINGNFDVANGFIFNLEDKDSKSYTITTSGDAGKLEVEELGRSVYQAKIDEKSPGVYVLLITSNKTIFDDDQSIYFKVNGKRLEGDFKIIRPYPSIAISAEQTSENSLKLSLTLSSWISQDIKLEIPNTTRNFILKNSGSKVDGDSKIFTEEIGSKDFKFDDIKDSLMISTVKVIVDNKTLLTTQYKFVNLSYYKKKIEKIQSTGKNKSEKKEEIEQVVKSLFKTTGNEDKPLITSISKKLSSKEDSDKKEGWQNLVSYAIKFAPALIALL</sequence>
<reference evidence="1 2" key="1">
    <citation type="submission" date="2024-04" db="EMBL/GenBank/DDBJ databases">
        <title>Flavobacterium sp. DGU11 16S ribosomal RNA gene Genome sequencing and assembly.</title>
        <authorList>
            <person name="Park S."/>
        </authorList>
    </citation>
    <scope>NUCLEOTIDE SEQUENCE [LARGE SCALE GENOMIC DNA]</scope>
    <source>
        <strain evidence="1 2">DGU11</strain>
    </source>
</reference>
<dbReference type="RefSeq" id="WP_341695497.1">
    <property type="nucleotide sequence ID" value="NZ_JBBYHR010000001.1"/>
</dbReference>
<accession>A0ABU9HSN5</accession>
<keyword evidence="2" id="KW-1185">Reference proteome</keyword>
<dbReference type="Proteomes" id="UP001464555">
    <property type="component" value="Unassembled WGS sequence"/>
</dbReference>
<comment type="caution">
    <text evidence="1">The sequence shown here is derived from an EMBL/GenBank/DDBJ whole genome shotgun (WGS) entry which is preliminary data.</text>
</comment>
<gene>
    <name evidence="1" type="ORF">AAEO56_02805</name>
</gene>
<name>A0ABU9HSN5_9FLAO</name>
<evidence type="ECO:0008006" key="3">
    <source>
        <dbReference type="Google" id="ProtNLM"/>
    </source>
</evidence>
<evidence type="ECO:0000313" key="1">
    <source>
        <dbReference type="EMBL" id="MEL1243180.1"/>
    </source>
</evidence>
<proteinExistence type="predicted"/>
<evidence type="ECO:0000313" key="2">
    <source>
        <dbReference type="Proteomes" id="UP001464555"/>
    </source>
</evidence>
<protein>
    <recommendedName>
        <fullName evidence="3">Oxygen tolerance</fullName>
    </recommendedName>
</protein>
<organism evidence="1 2">
    <name type="scientific">Flavobacterium arundinis</name>
    <dbReference type="NCBI Taxonomy" id="3139143"/>
    <lineage>
        <taxon>Bacteria</taxon>
        <taxon>Pseudomonadati</taxon>
        <taxon>Bacteroidota</taxon>
        <taxon>Flavobacteriia</taxon>
        <taxon>Flavobacteriales</taxon>
        <taxon>Flavobacteriaceae</taxon>
        <taxon>Flavobacterium</taxon>
    </lineage>
</organism>